<evidence type="ECO:0000313" key="1">
    <source>
        <dbReference type="EMBL" id="QBZ72894.1"/>
    </source>
</evidence>
<reference evidence="1 2" key="1">
    <citation type="submission" date="2019-03" db="EMBL/GenBank/DDBJ databases">
        <authorList>
            <person name="Borsha N.H."/>
            <person name="McKenzie R."/>
            <person name="Ailani S."/>
            <person name="Almanzar G."/>
            <person name="Beggarly V.A."/>
            <person name="Joyner G.L."/>
            <person name="Kim J.H."/>
            <person name="Lin Y.H."/>
            <person name="Liu V."/>
            <person name="Mandell Z.B."/>
            <person name="Mock D.J."/>
            <person name="Nasir A."/>
            <person name="Nguyen Q.A."/>
            <person name="Pareek P."/>
            <person name="Patel N.B."/>
            <person name="Patel P.S."/>
            <person name="Patel S.B."/>
            <person name="Patel T.N."/>
            <person name="Sargent E.J."/>
            <person name="Selamaj E."/>
            <person name="Soroush S."/>
            <person name="Zurlo S.J."/>
            <person name="Dalia R."/>
            <person name="Khakhina S."/>
            <person name="Gurney S.M.R."/>
            <person name="Garlena R.A."/>
            <person name="Russell D.A."/>
            <person name="Pope W.H."/>
            <person name="Jacobs-Sera D."/>
            <person name="Hatfull G.F."/>
        </authorList>
    </citation>
    <scope>NUCLEOTIDE SEQUENCE [LARGE SCALE GENOMIC DNA]</scope>
</reference>
<gene>
    <name evidence="1" type="primary">25</name>
    <name evidence="1" type="ORF">SEA_PRINCEPHERGUS_25</name>
</gene>
<name>A0A4D6E330_9CAUD</name>
<dbReference type="Proteomes" id="UP000296999">
    <property type="component" value="Segment"/>
</dbReference>
<organism evidence="1 2">
    <name type="scientific">Microbacterium phage PrincePhergus</name>
    <dbReference type="NCBI Taxonomy" id="2562193"/>
    <lineage>
        <taxon>Viruses</taxon>
        <taxon>Duplodnaviria</taxon>
        <taxon>Heunggongvirae</taxon>
        <taxon>Uroviricota</taxon>
        <taxon>Caudoviricetes</taxon>
        <taxon>Kojivirus</taxon>
        <taxon>Kojivirus koji</taxon>
    </lineage>
</organism>
<accession>A0A4D6E330</accession>
<protein>
    <submittedName>
        <fullName evidence="1">Membrane protein</fullName>
    </submittedName>
</protein>
<dbReference type="EMBL" id="MK620901">
    <property type="protein sequence ID" value="QBZ72894.1"/>
    <property type="molecule type" value="Genomic_DNA"/>
</dbReference>
<evidence type="ECO:0000313" key="2">
    <source>
        <dbReference type="Proteomes" id="UP000296999"/>
    </source>
</evidence>
<proteinExistence type="predicted"/>
<sequence length="130" mass="14124">MLEVIERILGALMPLMVAATTAYGAVLVAKVNKIKKEATETNVKVAQVQADIVTNHGSKNLGDAIDRLTAKVGCISDNQDELIATVKGMQARDAALEARMSAVEQRRVPHSSHTPTGPIHIKKFVKRRKK</sequence>